<comment type="caution">
    <text evidence="1">The sequence shown here is derived from an EMBL/GenBank/DDBJ whole genome shotgun (WGS) entry which is preliminary data.</text>
</comment>
<dbReference type="InterPro" id="IPR059226">
    <property type="entry name" value="Choice_anch_Q_dom"/>
</dbReference>
<name>A0A7C9FE56_9BACT</name>
<dbReference type="InterPro" id="IPR011050">
    <property type="entry name" value="Pectin_lyase_fold/virulence"/>
</dbReference>
<accession>A0A7C9FE56</accession>
<organism evidence="1 2">
    <name type="scientific">Salmonirosea aquatica</name>
    <dbReference type="NCBI Taxonomy" id="2654236"/>
    <lineage>
        <taxon>Bacteria</taxon>
        <taxon>Pseudomonadati</taxon>
        <taxon>Bacteroidota</taxon>
        <taxon>Cytophagia</taxon>
        <taxon>Cytophagales</taxon>
        <taxon>Spirosomataceae</taxon>
        <taxon>Salmonirosea</taxon>
    </lineage>
</organism>
<protein>
    <submittedName>
        <fullName evidence="1">T9SS type A sorting domain-containing protein</fullName>
    </submittedName>
</protein>
<dbReference type="Gene3D" id="2.160.20.10">
    <property type="entry name" value="Single-stranded right-handed beta-helix, Pectin lyase-like"/>
    <property type="match status" value="1"/>
</dbReference>
<dbReference type="Proteomes" id="UP000479293">
    <property type="component" value="Unassembled WGS sequence"/>
</dbReference>
<dbReference type="NCBIfam" id="TIGR04183">
    <property type="entry name" value="Por_Secre_tail"/>
    <property type="match status" value="1"/>
</dbReference>
<sequence length="640" mass="67620">MKNHLPYFRFNNLMAPRAAVLLLVLSFLMTPALAITRYVDAARPDNNGDGLSWATAHKYLQTALAAAQSGDQIWVAQGTYKPTTSTTDREATMALKEGVAIYGGFTSGQMNLTDRNIDPETNNTILSGDIDNDGTLENNSYFIFVNNGALSSSAILDGFTLTGINTPTSFTRGGTIWLQSPSADTPCSPYIAHCLFRDNYAGNNGAASFVDGNSSPQFVNCTFRNNSTGVFPLYGAGGAIYISGGYGTTTKPQFINCAFQSNRAGFQGSAIRIDQGGGGGEATPTLINCSFQGQQRAGALAPGNAIYKAGSGPLAIMTNCIFWDNGSNAFSQNSRNTNVNVNASYCLFDAAMGNYPGTSNLTTTVNPFVSSTSTMLRPCSPAIDAGNDAAYEGPATDLANNPRTVRTIDMGAYEFQGAAPVPIQGILISGNTNITTGYGSNCTTLTASGGTGTFTYTWMPGNLTGASVQLCPTETTTYTVTATNSSGCSASQTVTVDVQDVRCGYGGVKMCLGGRELCVAQYLIPTYLRFGATIGGCNRPIPTRIGYELESQEPKLGLSLKAYPNPTLGRVMVEVQIEVAGTAQFDVLDLAGRSVEQRALPLTEGTHEVAFDLASRPAGSYLIRCRDAVGRQAVVRVHKQ</sequence>
<evidence type="ECO:0000313" key="2">
    <source>
        <dbReference type="Proteomes" id="UP000479293"/>
    </source>
</evidence>
<dbReference type="InterPro" id="IPR012334">
    <property type="entry name" value="Pectin_lyas_fold"/>
</dbReference>
<dbReference type="SUPFAM" id="SSF51126">
    <property type="entry name" value="Pectin lyase-like"/>
    <property type="match status" value="1"/>
</dbReference>
<dbReference type="NCBIfam" id="NF041518">
    <property type="entry name" value="choice_anch_Q"/>
    <property type="match status" value="1"/>
</dbReference>
<keyword evidence="2" id="KW-1185">Reference proteome</keyword>
<proteinExistence type="predicted"/>
<gene>
    <name evidence="1" type="ORF">GBK04_18415</name>
</gene>
<evidence type="ECO:0000313" key="1">
    <source>
        <dbReference type="EMBL" id="MPR35270.1"/>
    </source>
</evidence>
<dbReference type="InterPro" id="IPR026444">
    <property type="entry name" value="Secre_tail"/>
</dbReference>
<dbReference type="RefSeq" id="WP_152762171.1">
    <property type="nucleotide sequence ID" value="NZ_WHLY01000002.1"/>
</dbReference>
<reference evidence="1 2" key="1">
    <citation type="submission" date="2019-10" db="EMBL/GenBank/DDBJ databases">
        <title>Draft Genome Sequence of Cytophagaceae sp. SJW1-29.</title>
        <authorList>
            <person name="Choi A."/>
        </authorList>
    </citation>
    <scope>NUCLEOTIDE SEQUENCE [LARGE SCALE GENOMIC DNA]</scope>
    <source>
        <strain evidence="1 2">SJW1-29</strain>
    </source>
</reference>
<dbReference type="EMBL" id="WHLY01000002">
    <property type="protein sequence ID" value="MPR35270.1"/>
    <property type="molecule type" value="Genomic_DNA"/>
</dbReference>
<dbReference type="AlphaFoldDB" id="A0A7C9FE56"/>